<evidence type="ECO:0000256" key="2">
    <source>
        <dbReference type="ARBA" id="ARBA00023136"/>
    </source>
</evidence>
<evidence type="ECO:0000313" key="4">
    <source>
        <dbReference type="Proteomes" id="UP000005038"/>
    </source>
</evidence>
<proteinExistence type="predicted"/>
<organism evidence="3 4">
    <name type="scientific">Gordonia otitidis (strain DSM 44809 / CCUG 52243 / JCM 12355 / NBRC 100426 / IFM 10032)</name>
    <dbReference type="NCBI Taxonomy" id="1108044"/>
    <lineage>
        <taxon>Bacteria</taxon>
        <taxon>Bacillati</taxon>
        <taxon>Actinomycetota</taxon>
        <taxon>Actinomycetes</taxon>
        <taxon>Mycobacteriales</taxon>
        <taxon>Gordoniaceae</taxon>
        <taxon>Gordonia</taxon>
    </lineage>
</organism>
<dbReference type="PANTHER" id="PTHR37042">
    <property type="entry name" value="OUTER MEMBRANE PROTEIN RV1973"/>
    <property type="match status" value="1"/>
</dbReference>
<evidence type="ECO:0000313" key="3">
    <source>
        <dbReference type="EMBL" id="GAB32378.1"/>
    </source>
</evidence>
<keyword evidence="2" id="KW-0472">Membrane</keyword>
<name>H5TFX0_GORO1</name>
<evidence type="ECO:0008006" key="5">
    <source>
        <dbReference type="Google" id="ProtNLM"/>
    </source>
</evidence>
<sequence length="176" mass="18426">MSALVVHHRVPRRTRGVLVAVSVLLVVAIVVAATSWLGVRATRPSPDAAARSALLGATERIVAQTLRTTPDMTRAQRLSVAAGLTDPLGTRYALDGADAVLPGAVAGRLTVDANVVGAGVAEYSPPDARVLVLVDEVLAGDTKSDTRTPIARWAHMRNVDGNWLLADLTPVGDVTR</sequence>
<protein>
    <recommendedName>
        <fullName evidence="5">Mce-associated membrane protein</fullName>
    </recommendedName>
</protein>
<dbReference type="AlphaFoldDB" id="H5TFX0"/>
<evidence type="ECO:0000256" key="1">
    <source>
        <dbReference type="ARBA" id="ARBA00004370"/>
    </source>
</evidence>
<dbReference type="OrthoDB" id="4374550at2"/>
<gene>
    <name evidence="3" type="ORF">GOOTI_005_00560</name>
</gene>
<comment type="caution">
    <text evidence="3">The sequence shown here is derived from an EMBL/GenBank/DDBJ whole genome shotgun (WGS) entry which is preliminary data.</text>
</comment>
<dbReference type="Proteomes" id="UP000005038">
    <property type="component" value="Unassembled WGS sequence"/>
</dbReference>
<keyword evidence="4" id="KW-1185">Reference proteome</keyword>
<dbReference type="EMBL" id="BAFB01000005">
    <property type="protein sequence ID" value="GAB32378.1"/>
    <property type="molecule type" value="Genomic_DNA"/>
</dbReference>
<dbReference type="RefSeq" id="WP_007236653.1">
    <property type="nucleotide sequence ID" value="NZ_BAFB01000005.1"/>
</dbReference>
<reference evidence="3" key="1">
    <citation type="submission" date="2012-02" db="EMBL/GenBank/DDBJ databases">
        <title>Whole genome shotgun sequence of Gordonia otitidis NBRC 100426.</title>
        <authorList>
            <person name="Yoshida I."/>
            <person name="Hosoyama A."/>
            <person name="Tsuchikane K."/>
            <person name="Katsumata H."/>
            <person name="Yamazaki S."/>
            <person name="Fujita N."/>
        </authorList>
    </citation>
    <scope>NUCLEOTIDE SEQUENCE [LARGE SCALE GENOMIC DNA]</scope>
    <source>
        <strain evidence="3">NBRC 100426</strain>
    </source>
</reference>
<accession>H5TFX0</accession>
<dbReference type="STRING" id="1108044.GOOTI_005_00560"/>
<dbReference type="GO" id="GO:0016020">
    <property type="term" value="C:membrane"/>
    <property type="evidence" value="ECO:0007669"/>
    <property type="project" value="UniProtKB-SubCell"/>
</dbReference>
<comment type="subcellular location">
    <subcellularLocation>
        <location evidence="1">Membrane</location>
    </subcellularLocation>
</comment>
<dbReference type="PANTHER" id="PTHR37042:SF4">
    <property type="entry name" value="OUTER MEMBRANE PROTEIN RV1973"/>
    <property type="match status" value="1"/>
</dbReference>